<gene>
    <name evidence="2" type="ORF">EVOR1521_LOCUS25289</name>
</gene>
<name>A0AA36JA09_9DINO</name>
<dbReference type="SUPFAM" id="SSF53335">
    <property type="entry name" value="S-adenosyl-L-methionine-dependent methyltransferases"/>
    <property type="match status" value="1"/>
</dbReference>
<feature type="transmembrane region" description="Helical" evidence="1">
    <location>
        <begin position="462"/>
        <end position="482"/>
    </location>
</feature>
<evidence type="ECO:0000256" key="1">
    <source>
        <dbReference type="SAM" id="Phobius"/>
    </source>
</evidence>
<comment type="caution">
    <text evidence="2">The sequence shown here is derived from an EMBL/GenBank/DDBJ whole genome shotgun (WGS) entry which is preliminary data.</text>
</comment>
<dbReference type="EMBL" id="CAUJNA010003450">
    <property type="protein sequence ID" value="CAJ1402377.1"/>
    <property type="molecule type" value="Genomic_DNA"/>
</dbReference>
<organism evidence="2 3">
    <name type="scientific">Effrenium voratum</name>
    <dbReference type="NCBI Taxonomy" id="2562239"/>
    <lineage>
        <taxon>Eukaryota</taxon>
        <taxon>Sar</taxon>
        <taxon>Alveolata</taxon>
        <taxon>Dinophyceae</taxon>
        <taxon>Suessiales</taxon>
        <taxon>Symbiodiniaceae</taxon>
        <taxon>Effrenium</taxon>
    </lineage>
</organism>
<dbReference type="Proteomes" id="UP001178507">
    <property type="component" value="Unassembled WGS sequence"/>
</dbReference>
<reference evidence="2" key="1">
    <citation type="submission" date="2023-08" db="EMBL/GenBank/DDBJ databases">
        <authorList>
            <person name="Chen Y."/>
            <person name="Shah S."/>
            <person name="Dougan E. K."/>
            <person name="Thang M."/>
            <person name="Chan C."/>
        </authorList>
    </citation>
    <scope>NUCLEOTIDE SEQUENCE</scope>
</reference>
<accession>A0AA36JA09</accession>
<sequence>MAHGRNAGAHPYRRPHLGCCKRDPWAEEQSSASRWAYQPCEPRFQGFTAKEWRDWVLEPDGSTWCENKRYEADCLVNWMVGRWGLEHLRSGRVLDVGGEPGFLAAALLSQGISATVVDPTWGMTGKDHWANDCKSAAQFGACLEVFRRNFDMQFLAEHRDLVQGASAVVSLYGDEATAPTVAFASRTKKPCAIIPCNECVHFYPEYDQTYEGYCEALLQSAWWQGGSLELVLLEGGNRGLASDTLRLRRRVQAAVALDLLPGEIRTERLAAPYAKVLGHPMDATNFLTVSEQLMSNSNFVLALHAGAIWFYHCFLRDHLTARHVTRIYLDRPWSEIPEALDSKGTIVATVETGPWQRRMELSACKGSPHAVSLRQLFSTGALHLDRDLGDVTNKEALDLLCARDLFPISEDISVNGSAKTAAFIGLQQPSALVAEDSEGTLNWLEALPPALKKPLQWPGRAFCTYFGLLCLAMGITSVLVWLPSNTLPGVAHRRSFLVCSWA</sequence>
<dbReference type="PANTHER" id="PTHR36971">
    <property type="entry name" value="UNNAMED PRODUCT"/>
    <property type="match status" value="1"/>
</dbReference>
<keyword evidence="1" id="KW-0472">Membrane</keyword>
<dbReference type="AlphaFoldDB" id="A0AA36JA09"/>
<evidence type="ECO:0000313" key="2">
    <source>
        <dbReference type="EMBL" id="CAJ1402377.1"/>
    </source>
</evidence>
<protein>
    <submittedName>
        <fullName evidence="2">Uncharacterized protein</fullName>
    </submittedName>
</protein>
<keyword evidence="1" id="KW-1133">Transmembrane helix</keyword>
<keyword evidence="1" id="KW-0812">Transmembrane</keyword>
<keyword evidence="3" id="KW-1185">Reference proteome</keyword>
<proteinExistence type="predicted"/>
<dbReference type="PANTHER" id="PTHR36971:SF1">
    <property type="entry name" value="METHYLTRANSFERASE DOMAIN-CONTAINING PROTEIN"/>
    <property type="match status" value="1"/>
</dbReference>
<dbReference type="InterPro" id="IPR029063">
    <property type="entry name" value="SAM-dependent_MTases_sf"/>
</dbReference>
<evidence type="ECO:0000313" key="3">
    <source>
        <dbReference type="Proteomes" id="UP001178507"/>
    </source>
</evidence>